<dbReference type="PANTHER" id="PTHR47186:SF18">
    <property type="entry name" value="RX N-TERMINAL DOMAIN-CONTAINING PROTEIN"/>
    <property type="match status" value="1"/>
</dbReference>
<dbReference type="EMBL" id="JAXUIC010000010">
    <property type="protein sequence ID" value="KAK4566093.1"/>
    <property type="molecule type" value="Genomic_DNA"/>
</dbReference>
<protein>
    <recommendedName>
        <fullName evidence="10">BED-type domain-containing protein</fullName>
    </recommendedName>
</protein>
<dbReference type="SUPFAM" id="SSF52058">
    <property type="entry name" value="L domain-like"/>
    <property type="match status" value="2"/>
</dbReference>
<dbReference type="InterPro" id="IPR036388">
    <property type="entry name" value="WH-like_DNA-bd_sf"/>
</dbReference>
<dbReference type="Pfam" id="PF25019">
    <property type="entry name" value="LRR_R13L1-DRL21"/>
    <property type="match status" value="1"/>
</dbReference>
<dbReference type="FunFam" id="1.10.10.10:FF:000322">
    <property type="entry name" value="Probable disease resistance protein At1g63360"/>
    <property type="match status" value="1"/>
</dbReference>
<dbReference type="InterPro" id="IPR041118">
    <property type="entry name" value="Rx_N"/>
</dbReference>
<keyword evidence="12" id="KW-1185">Reference proteome</keyword>
<dbReference type="InterPro" id="IPR058922">
    <property type="entry name" value="WHD_DRP"/>
</dbReference>
<evidence type="ECO:0000256" key="9">
    <source>
        <dbReference type="SAM" id="MobiDB-lite"/>
    </source>
</evidence>
<dbReference type="PANTHER" id="PTHR47186">
    <property type="entry name" value="LEUCINE-RICH REPEAT-CONTAINING PROTEIN 57"/>
    <property type="match status" value="1"/>
</dbReference>
<dbReference type="InterPro" id="IPR056789">
    <property type="entry name" value="LRR_R13L1-DRL21"/>
</dbReference>
<evidence type="ECO:0000256" key="8">
    <source>
        <dbReference type="SAM" id="Coils"/>
    </source>
</evidence>
<dbReference type="InterPro" id="IPR032675">
    <property type="entry name" value="LRR_dom_sf"/>
</dbReference>
<evidence type="ECO:0000256" key="7">
    <source>
        <dbReference type="PROSITE-ProRule" id="PRU00027"/>
    </source>
</evidence>
<comment type="caution">
    <text evidence="11">The sequence shown here is derived from an EMBL/GenBank/DDBJ whole genome shotgun (WGS) entry which is preliminary data.</text>
</comment>
<accession>A0AAN7IDL7</accession>
<evidence type="ECO:0000256" key="1">
    <source>
        <dbReference type="ARBA" id="ARBA00022723"/>
    </source>
</evidence>
<keyword evidence="2" id="KW-0677">Repeat</keyword>
<evidence type="ECO:0000256" key="6">
    <source>
        <dbReference type="ARBA" id="ARBA00022833"/>
    </source>
</evidence>
<organism evidence="11 12">
    <name type="scientific">Quercus rubra</name>
    <name type="common">Northern red oak</name>
    <name type="synonym">Quercus borealis</name>
    <dbReference type="NCBI Taxonomy" id="3512"/>
    <lineage>
        <taxon>Eukaryota</taxon>
        <taxon>Viridiplantae</taxon>
        <taxon>Streptophyta</taxon>
        <taxon>Embryophyta</taxon>
        <taxon>Tracheophyta</taxon>
        <taxon>Spermatophyta</taxon>
        <taxon>Magnoliopsida</taxon>
        <taxon>eudicotyledons</taxon>
        <taxon>Gunneridae</taxon>
        <taxon>Pentapetalae</taxon>
        <taxon>rosids</taxon>
        <taxon>fabids</taxon>
        <taxon>Fagales</taxon>
        <taxon>Fagaceae</taxon>
        <taxon>Quercus</taxon>
    </lineage>
</organism>
<keyword evidence="6" id="KW-0862">Zinc</keyword>
<evidence type="ECO:0000256" key="2">
    <source>
        <dbReference type="ARBA" id="ARBA00022737"/>
    </source>
</evidence>
<dbReference type="GO" id="GO:0000166">
    <property type="term" value="F:nucleotide binding"/>
    <property type="evidence" value="ECO:0007669"/>
    <property type="project" value="UniProtKB-KW"/>
</dbReference>
<feature type="coiled-coil region" evidence="8">
    <location>
        <begin position="569"/>
        <end position="598"/>
    </location>
</feature>
<dbReference type="Proteomes" id="UP001324115">
    <property type="component" value="Unassembled WGS sequence"/>
</dbReference>
<feature type="domain" description="BED-type" evidence="10">
    <location>
        <begin position="3"/>
        <end position="58"/>
    </location>
</feature>
<keyword evidence="8" id="KW-0175">Coiled coil</keyword>
<evidence type="ECO:0000256" key="3">
    <source>
        <dbReference type="ARBA" id="ARBA00022741"/>
    </source>
</evidence>
<evidence type="ECO:0000256" key="4">
    <source>
        <dbReference type="ARBA" id="ARBA00022771"/>
    </source>
</evidence>
<name>A0AAN7IDL7_QUERU</name>
<reference evidence="11 12" key="1">
    <citation type="journal article" date="2023" name="G3 (Bethesda)">
        <title>A haplotype-resolved chromosome-scale genome for Quercus rubra L. provides insights into the genetics of adaptive traits for red oak species.</title>
        <authorList>
            <person name="Kapoor B."/>
            <person name="Jenkins J."/>
            <person name="Schmutz J."/>
            <person name="Zhebentyayeva T."/>
            <person name="Kuelheim C."/>
            <person name="Coggeshall M."/>
            <person name="Heim C."/>
            <person name="Lasky J.R."/>
            <person name="Leites L."/>
            <person name="Islam-Faridi N."/>
            <person name="Romero-Severson J."/>
            <person name="DeLeo V.L."/>
            <person name="Lucas S.M."/>
            <person name="Lazic D."/>
            <person name="Gailing O."/>
            <person name="Carlson J."/>
            <person name="Staton M."/>
        </authorList>
    </citation>
    <scope>NUCLEOTIDE SEQUENCE [LARGE SCALE GENOMIC DNA]</scope>
    <source>
        <strain evidence="11">Pseudo-F2</strain>
    </source>
</reference>
<gene>
    <name evidence="11" type="ORF">RGQ29_002333</name>
</gene>
<dbReference type="GO" id="GO:0006952">
    <property type="term" value="P:defense response"/>
    <property type="evidence" value="ECO:0007669"/>
    <property type="project" value="UniProtKB-KW"/>
</dbReference>
<feature type="region of interest" description="Disordered" evidence="9">
    <location>
        <begin position="63"/>
        <end position="124"/>
    </location>
</feature>
<dbReference type="InterPro" id="IPR003656">
    <property type="entry name" value="Znf_BED"/>
</dbReference>
<dbReference type="Pfam" id="PF18052">
    <property type="entry name" value="Rx_N"/>
    <property type="match status" value="1"/>
</dbReference>
<dbReference type="Gene3D" id="1.10.10.10">
    <property type="entry name" value="Winged helix-like DNA-binding domain superfamily/Winged helix DNA-binding domain"/>
    <property type="match status" value="1"/>
</dbReference>
<dbReference type="Pfam" id="PF23559">
    <property type="entry name" value="WHD_DRP"/>
    <property type="match status" value="1"/>
</dbReference>
<evidence type="ECO:0000313" key="12">
    <source>
        <dbReference type="Proteomes" id="UP001324115"/>
    </source>
</evidence>
<evidence type="ECO:0000259" key="10">
    <source>
        <dbReference type="PROSITE" id="PS50808"/>
    </source>
</evidence>
<evidence type="ECO:0000256" key="5">
    <source>
        <dbReference type="ARBA" id="ARBA00022821"/>
    </source>
</evidence>
<keyword evidence="4 7" id="KW-0863">Zinc-finger</keyword>
<dbReference type="AlphaFoldDB" id="A0AAN7IDL7"/>
<dbReference type="Gene3D" id="1.20.5.4130">
    <property type="match status" value="1"/>
</dbReference>
<dbReference type="GO" id="GO:0008270">
    <property type="term" value="F:zinc ion binding"/>
    <property type="evidence" value="ECO:0007669"/>
    <property type="project" value="UniProtKB-KW"/>
</dbReference>
<dbReference type="PROSITE" id="PS50808">
    <property type="entry name" value="ZF_BED"/>
    <property type="match status" value="1"/>
</dbReference>
<proteinExistence type="predicted"/>
<dbReference type="Gene3D" id="3.80.10.10">
    <property type="entry name" value="Ribonuclease Inhibitor"/>
    <property type="match status" value="2"/>
</dbReference>
<keyword evidence="1" id="KW-0479">Metal-binding</keyword>
<keyword evidence="5" id="KW-0611">Plant defense</keyword>
<evidence type="ECO:0000313" key="11">
    <source>
        <dbReference type="EMBL" id="KAK4566093.1"/>
    </source>
</evidence>
<feature type="compositionally biased region" description="Low complexity" evidence="9">
    <location>
        <begin position="75"/>
        <end position="124"/>
    </location>
</feature>
<keyword evidence="3" id="KW-0547">Nucleotide-binding</keyword>
<dbReference type="GO" id="GO:0003677">
    <property type="term" value="F:DNA binding"/>
    <property type="evidence" value="ECO:0007669"/>
    <property type="project" value="InterPro"/>
</dbReference>
<sequence length="912" mass="103996">MGRKRDQFWDYAEQRLDGRFKCNFCHGDFPGGATRIKAHLTRVSGHDIVACVAVPQEVQKEARATQETNKKLKCASSSSSAKESSASSSNIMDSSASSSAKESSASSSNIMDSSASSSAKESSASNIVTQGKEEYIVEIFLDDIVDRLVANVFSLTTEHTEHSKNKELKNLLYTLCKIHVMLYDAQKRQVSDESVRIWLTKLKDVVDEVDYVLDKFSYDTFLKYQMMNQVPSFSLCNFDEVKTVKHALDNIVNEVDGLGLKIVNSNPKISLDNIDSSLDDSEVIGREYHVLKSWDLLDDDDVFLKLKSRFDGLTISSLKRCFAYCAIFPKDYEIRKDELIQLWMAEGFLEPSKESMVMEDIGNKYFKILLDKSFLQNGKRDEYGNIISYRMHDSVHDFVLLISKSKNSGIFSHVRSLFVGFDGQTTPRISFKGDCFTKLCTLSLENADFGGRLLLVFKSLRVLKLYGYKKIELPESIDVLIHLRLLHITGINHLPNSITKLYNLQTLRIEGFLMELPKDLSNLINLRHICIDEIKKAPKNLGRLTCLQTLPIFVVGRDEGYRIKELGALKNLRGEIKISNLEKVEDEEEAKSAKLKEKEMFKLGLHWTSSIRAADSYDKDEKVLEGLQPHPNLKSLTIERYEGKKFPSWWVGLSLYQNLIEIYLNGCTECEEVPTLGHLPYLRVLEIIGMEKVRSIGSEIYSYNDGSYRNTTTLFPALRMLKLVEMIALREWKDAGEVLVFPCLEKLTISYCNELRDLPDSLHSCASLQKLVVWECPELRYWPGVQCVGSTSIQHSHPSLQKLKLCESAHSLLGQIQYFITLKILWIQRFFEIEALPECLGCLSSLQKLYIVDCNHLVHLPTEEAMRRLTQLKTLIIYDCPNLEDNERSKIDHIPFVDIQDSGWPDCSDFEG</sequence>